<keyword evidence="2" id="KW-1185">Reference proteome</keyword>
<protein>
    <submittedName>
        <fullName evidence="1">Uncharacterized protein</fullName>
    </submittedName>
</protein>
<accession>A0AA38WVI6</accession>
<evidence type="ECO:0000313" key="1">
    <source>
        <dbReference type="EMBL" id="KAJ9567006.1"/>
    </source>
</evidence>
<name>A0AA38WVI6_9ASTR</name>
<dbReference type="Proteomes" id="UP001172457">
    <property type="component" value="Chromosome 1"/>
</dbReference>
<proteinExistence type="predicted"/>
<organism evidence="1 2">
    <name type="scientific">Centaurea solstitialis</name>
    <name type="common">yellow star-thistle</name>
    <dbReference type="NCBI Taxonomy" id="347529"/>
    <lineage>
        <taxon>Eukaryota</taxon>
        <taxon>Viridiplantae</taxon>
        <taxon>Streptophyta</taxon>
        <taxon>Embryophyta</taxon>
        <taxon>Tracheophyta</taxon>
        <taxon>Spermatophyta</taxon>
        <taxon>Magnoliopsida</taxon>
        <taxon>eudicotyledons</taxon>
        <taxon>Gunneridae</taxon>
        <taxon>Pentapetalae</taxon>
        <taxon>asterids</taxon>
        <taxon>campanulids</taxon>
        <taxon>Asterales</taxon>
        <taxon>Asteraceae</taxon>
        <taxon>Carduoideae</taxon>
        <taxon>Cardueae</taxon>
        <taxon>Centaureinae</taxon>
        <taxon>Centaurea</taxon>
    </lineage>
</organism>
<comment type="caution">
    <text evidence="1">The sequence shown here is derived from an EMBL/GenBank/DDBJ whole genome shotgun (WGS) entry which is preliminary data.</text>
</comment>
<reference evidence="1" key="1">
    <citation type="submission" date="2023-03" db="EMBL/GenBank/DDBJ databases">
        <title>Chromosome-scale reference genome and RAD-based genetic map of yellow starthistle (Centaurea solstitialis) reveal putative structural variation and QTLs associated with invader traits.</title>
        <authorList>
            <person name="Reatini B."/>
            <person name="Cang F.A."/>
            <person name="Jiang Q."/>
            <person name="Mckibben M.T.W."/>
            <person name="Barker M.S."/>
            <person name="Rieseberg L.H."/>
            <person name="Dlugosch K.M."/>
        </authorList>
    </citation>
    <scope>NUCLEOTIDE SEQUENCE</scope>
    <source>
        <strain evidence="1">CAN-66</strain>
        <tissue evidence="1">Leaf</tissue>
    </source>
</reference>
<sequence>MCLRKTSTVTVGTPSSLSKFESFFGVLNLIGYQPWRTYQTKASCSTPQRALSAKNNRRTGIIYSRIVRKQLMETRKSVNRWWNVLKEECSSMQDVFGLSTRTNDSGKIETTKDAIVQAYTWVVCVGSIYINN</sequence>
<dbReference type="AlphaFoldDB" id="A0AA38WVI6"/>
<evidence type="ECO:0000313" key="2">
    <source>
        <dbReference type="Proteomes" id="UP001172457"/>
    </source>
</evidence>
<dbReference type="EMBL" id="JARYMX010000001">
    <property type="protein sequence ID" value="KAJ9567006.1"/>
    <property type="molecule type" value="Genomic_DNA"/>
</dbReference>
<gene>
    <name evidence="1" type="ORF">OSB04_002972</name>
</gene>